<dbReference type="GO" id="GO:0016491">
    <property type="term" value="F:oxidoreductase activity"/>
    <property type="evidence" value="ECO:0007669"/>
    <property type="project" value="UniProtKB-KW"/>
</dbReference>
<comment type="similarity">
    <text evidence="1">Belongs to the Gfo/Idh/MocA family.</text>
</comment>
<dbReference type="InterPro" id="IPR055170">
    <property type="entry name" value="GFO_IDH_MocA-like_dom"/>
</dbReference>
<dbReference type="InterPro" id="IPR000683">
    <property type="entry name" value="Gfo/Idh/MocA-like_OxRdtase_N"/>
</dbReference>
<dbReference type="PANTHER" id="PTHR22604">
    <property type="entry name" value="OXIDOREDUCTASES"/>
    <property type="match status" value="1"/>
</dbReference>
<dbReference type="GO" id="GO:0000166">
    <property type="term" value="F:nucleotide binding"/>
    <property type="evidence" value="ECO:0007669"/>
    <property type="project" value="InterPro"/>
</dbReference>
<dbReference type="EMBL" id="JAALHA020000004">
    <property type="protein sequence ID" value="MDR9895075.1"/>
    <property type="molecule type" value="Genomic_DNA"/>
</dbReference>
<sequence length="371" mass="41670">MSSQSKTVRWGILGTGLIARLFAEGLRSLPDAQLLAVGSRKLATAQECSRQLNIPRAYGSYEELVKDQDIDIVYVATPHFRHKEDCILCLQAGKAVLCEKPFTVNAQEAREVIAIAREKQLFCMEAMWMRFMPLIQRVKEMIHDGVVGEVRMLKADFGYPVEFNPENRFFNLKLGGGALLDRGIYPLSLAFQLLGTPSQIVSQASIGQTGVDEQGAILLSYPQNQLAILSTSLRSQTSNEAVIICTRGQIRIHAPFFKPHQLSISYFSEPSSSSSASQSSGLKQKLPSFIQQNKLLKRSYLELKSFISRKQAKNIVQLYDGNGYNYEAAEVMRCIRNGEIESKIMPLDETLKIMETMDTIRGQWNLKYPCE</sequence>
<accession>A0AAP5I5H5</accession>
<evidence type="ECO:0000259" key="4">
    <source>
        <dbReference type="Pfam" id="PF22725"/>
    </source>
</evidence>
<proteinExistence type="inferred from homology"/>
<keyword evidence="6" id="KW-1185">Reference proteome</keyword>
<name>A0AAP5I5H5_9CYAN</name>
<reference evidence="6" key="1">
    <citation type="journal article" date="2021" name="Science">
        <title>Hunting the eagle killer: A cyanobacterial neurotoxin causes vacuolar myelinopathy.</title>
        <authorList>
            <person name="Breinlinger S."/>
            <person name="Phillips T.J."/>
            <person name="Haram B.N."/>
            <person name="Mares J."/>
            <person name="Martinez Yerena J.A."/>
            <person name="Hrouzek P."/>
            <person name="Sobotka R."/>
            <person name="Henderson W.M."/>
            <person name="Schmieder P."/>
            <person name="Williams S.M."/>
            <person name="Lauderdale J.D."/>
            <person name="Wilde H.D."/>
            <person name="Gerrin W."/>
            <person name="Kust A."/>
            <person name="Washington J.W."/>
            <person name="Wagner C."/>
            <person name="Geier B."/>
            <person name="Liebeke M."/>
            <person name="Enke H."/>
            <person name="Niedermeyer T.H.J."/>
            <person name="Wilde S.B."/>
        </authorList>
    </citation>
    <scope>NUCLEOTIDE SEQUENCE [LARGE SCALE GENOMIC DNA]</scope>
    <source>
        <strain evidence="6">Thurmond2011</strain>
    </source>
</reference>
<dbReference type="Gene3D" id="3.30.360.10">
    <property type="entry name" value="Dihydrodipicolinate Reductase, domain 2"/>
    <property type="match status" value="1"/>
</dbReference>
<dbReference type="SUPFAM" id="SSF55347">
    <property type="entry name" value="Glyceraldehyde-3-phosphate dehydrogenase-like, C-terminal domain"/>
    <property type="match status" value="1"/>
</dbReference>
<dbReference type="InterPro" id="IPR036291">
    <property type="entry name" value="NAD(P)-bd_dom_sf"/>
</dbReference>
<feature type="domain" description="GFO/IDH/MocA-like oxidoreductase" evidence="4">
    <location>
        <begin position="135"/>
        <end position="251"/>
    </location>
</feature>
<dbReference type="AlphaFoldDB" id="A0AAP5I5H5"/>
<dbReference type="Pfam" id="PF22725">
    <property type="entry name" value="GFO_IDH_MocA_C3"/>
    <property type="match status" value="1"/>
</dbReference>
<protein>
    <submittedName>
        <fullName evidence="5">Gfo/Idh/MocA family oxidoreductase</fullName>
    </submittedName>
</protein>
<keyword evidence="2" id="KW-0560">Oxidoreductase</keyword>
<feature type="domain" description="Gfo/Idh/MocA-like oxidoreductase N-terminal" evidence="3">
    <location>
        <begin position="8"/>
        <end position="124"/>
    </location>
</feature>
<organism evidence="5 6">
    <name type="scientific">Aetokthonos hydrillicola Thurmond2011</name>
    <dbReference type="NCBI Taxonomy" id="2712845"/>
    <lineage>
        <taxon>Bacteria</taxon>
        <taxon>Bacillati</taxon>
        <taxon>Cyanobacteriota</taxon>
        <taxon>Cyanophyceae</taxon>
        <taxon>Nostocales</taxon>
        <taxon>Hapalosiphonaceae</taxon>
        <taxon>Aetokthonos</taxon>
    </lineage>
</organism>
<evidence type="ECO:0000256" key="1">
    <source>
        <dbReference type="ARBA" id="ARBA00010928"/>
    </source>
</evidence>
<evidence type="ECO:0000313" key="5">
    <source>
        <dbReference type="EMBL" id="MDR9895075.1"/>
    </source>
</evidence>
<dbReference type="PANTHER" id="PTHR22604:SF105">
    <property type="entry name" value="TRANS-1,2-DIHYDROBENZENE-1,2-DIOL DEHYDROGENASE"/>
    <property type="match status" value="1"/>
</dbReference>
<evidence type="ECO:0000313" key="6">
    <source>
        <dbReference type="Proteomes" id="UP000667802"/>
    </source>
</evidence>
<comment type="caution">
    <text evidence="5">The sequence shown here is derived from an EMBL/GenBank/DDBJ whole genome shotgun (WGS) entry which is preliminary data.</text>
</comment>
<dbReference type="Proteomes" id="UP000667802">
    <property type="component" value="Unassembled WGS sequence"/>
</dbReference>
<dbReference type="InterPro" id="IPR050984">
    <property type="entry name" value="Gfo/Idh/MocA_domain"/>
</dbReference>
<dbReference type="SUPFAM" id="SSF51735">
    <property type="entry name" value="NAD(P)-binding Rossmann-fold domains"/>
    <property type="match status" value="1"/>
</dbReference>
<evidence type="ECO:0000259" key="3">
    <source>
        <dbReference type="Pfam" id="PF01408"/>
    </source>
</evidence>
<dbReference type="Gene3D" id="3.40.50.720">
    <property type="entry name" value="NAD(P)-binding Rossmann-like Domain"/>
    <property type="match status" value="1"/>
</dbReference>
<dbReference type="RefSeq" id="WP_208338559.1">
    <property type="nucleotide sequence ID" value="NZ_CAWQFN010000191.1"/>
</dbReference>
<dbReference type="Pfam" id="PF01408">
    <property type="entry name" value="GFO_IDH_MocA"/>
    <property type="match status" value="1"/>
</dbReference>
<evidence type="ECO:0000256" key="2">
    <source>
        <dbReference type="ARBA" id="ARBA00023002"/>
    </source>
</evidence>
<gene>
    <name evidence="5" type="ORF">G7B40_010925</name>
</gene>